<keyword evidence="4" id="KW-0472">Membrane</keyword>
<feature type="transmembrane region" description="Helical" evidence="4">
    <location>
        <begin position="113"/>
        <end position="131"/>
    </location>
</feature>
<feature type="transmembrane region" description="Helical" evidence="4">
    <location>
        <begin position="35"/>
        <end position="52"/>
    </location>
</feature>
<dbReference type="Gene3D" id="1.10.10.60">
    <property type="entry name" value="Homeodomain-like"/>
    <property type="match status" value="1"/>
</dbReference>
<keyword evidence="1" id="KW-0805">Transcription regulation</keyword>
<feature type="transmembrane region" description="Helical" evidence="4">
    <location>
        <begin position="180"/>
        <end position="204"/>
    </location>
</feature>
<dbReference type="RefSeq" id="WP_167315076.1">
    <property type="nucleotide sequence ID" value="NZ_CP050267.1"/>
</dbReference>
<name>A0ABX6K7E6_SALCS</name>
<keyword evidence="2" id="KW-0238">DNA-binding</keyword>
<protein>
    <submittedName>
        <fullName evidence="6">Helix-turn-helix transcriptional regulator</fullName>
    </submittedName>
</protein>
<dbReference type="InterPro" id="IPR018062">
    <property type="entry name" value="HTH_AraC-typ_CS"/>
</dbReference>
<dbReference type="PANTHER" id="PTHR43280:SF29">
    <property type="entry name" value="ARAC-FAMILY TRANSCRIPTIONAL REGULATOR"/>
    <property type="match status" value="1"/>
</dbReference>
<proteinExistence type="predicted"/>
<evidence type="ECO:0000256" key="4">
    <source>
        <dbReference type="SAM" id="Phobius"/>
    </source>
</evidence>
<reference evidence="6 7" key="1">
    <citation type="submission" date="2020-03" db="EMBL/GenBank/DDBJ databases">
        <title>Genome mining reveals the biosynthetic pathways of PHA and ectoines of the halophilic strain Salinivibrio costicola M318 isolated from fermented shrimp paste.</title>
        <authorList>
            <person name="Doan T.V."/>
            <person name="Tran L.T."/>
            <person name="Trieu T.A."/>
            <person name="Nguyen Q.V."/>
            <person name="Quach T.N."/>
            <person name="Phi T.Q."/>
            <person name="Kumar S."/>
        </authorList>
    </citation>
    <scope>NUCLEOTIDE SEQUENCE [LARGE SCALE GENOMIC DNA]</scope>
    <source>
        <strain evidence="6 7">M318</strain>
    </source>
</reference>
<dbReference type="Pfam" id="PF12833">
    <property type="entry name" value="HTH_18"/>
    <property type="match status" value="1"/>
</dbReference>
<dbReference type="EMBL" id="CP050267">
    <property type="protein sequence ID" value="QIR07450.1"/>
    <property type="molecule type" value="Genomic_DNA"/>
</dbReference>
<dbReference type="InterPro" id="IPR018060">
    <property type="entry name" value="HTH_AraC"/>
</dbReference>
<dbReference type="SUPFAM" id="SSF46689">
    <property type="entry name" value="Homeodomain-like"/>
    <property type="match status" value="1"/>
</dbReference>
<feature type="domain" description="HTH araC/xylS-type" evidence="5">
    <location>
        <begin position="230"/>
        <end position="329"/>
    </location>
</feature>
<dbReference type="PROSITE" id="PS01124">
    <property type="entry name" value="HTH_ARAC_FAMILY_2"/>
    <property type="match status" value="1"/>
</dbReference>
<feature type="transmembrane region" description="Helical" evidence="4">
    <location>
        <begin position="152"/>
        <end position="168"/>
    </location>
</feature>
<evidence type="ECO:0000256" key="3">
    <source>
        <dbReference type="ARBA" id="ARBA00023163"/>
    </source>
</evidence>
<feature type="transmembrane region" description="Helical" evidence="4">
    <location>
        <begin position="86"/>
        <end position="107"/>
    </location>
</feature>
<feature type="transmembrane region" description="Helical" evidence="4">
    <location>
        <begin position="58"/>
        <end position="77"/>
    </location>
</feature>
<accession>A0ABX6K7E6</accession>
<evidence type="ECO:0000313" key="7">
    <source>
        <dbReference type="Proteomes" id="UP000501408"/>
    </source>
</evidence>
<keyword evidence="3" id="KW-0804">Transcription</keyword>
<dbReference type="InterPro" id="IPR009057">
    <property type="entry name" value="Homeodomain-like_sf"/>
</dbReference>
<gene>
    <name evidence="6" type="ORF">HBA18_13585</name>
</gene>
<sequence>MLAVPLPYIATLILVMTAIVIVLRRDQNWHKPFTFTVFCAVMTCIVGLRWTFDLAALRFIQTILAACLPIAAWYGFVEQPSRRGRLIWHLCGPAMVIACAFFPYFISFDVLDVLLATLSAGYGVCLLIHSLRLPQSVSFNRVSLFVLSERTAGSLLLYSALIDVLIAWDFSLASGEHVRAIVSVSYLLLIPALVVTMIIASYQLPARKEQVSKKAQVIENDVESEVVESFKALMDAEALFTDPDLSLIRLARKLGVPSRSLSSAINAHYGQNISRVINEYRIEYAKKRLLSSDDTIMDILLSAGFYTKSNFNREFSRVVGQTPSAYRKGAVNEKQPIITG</sequence>
<dbReference type="SMART" id="SM00342">
    <property type="entry name" value="HTH_ARAC"/>
    <property type="match status" value="1"/>
</dbReference>
<dbReference type="Proteomes" id="UP000501408">
    <property type="component" value="Chromosome 2"/>
</dbReference>
<feature type="transmembrane region" description="Helical" evidence="4">
    <location>
        <begin position="6"/>
        <end position="23"/>
    </location>
</feature>
<organism evidence="6 7">
    <name type="scientific">Salinivibrio costicola</name>
    <name type="common">Vibrio costicola</name>
    <dbReference type="NCBI Taxonomy" id="51367"/>
    <lineage>
        <taxon>Bacteria</taxon>
        <taxon>Pseudomonadati</taxon>
        <taxon>Pseudomonadota</taxon>
        <taxon>Gammaproteobacteria</taxon>
        <taxon>Vibrionales</taxon>
        <taxon>Vibrionaceae</taxon>
        <taxon>Salinivibrio</taxon>
    </lineage>
</organism>
<keyword evidence="4" id="KW-0812">Transmembrane</keyword>
<keyword evidence="4" id="KW-1133">Transmembrane helix</keyword>
<evidence type="ECO:0000313" key="6">
    <source>
        <dbReference type="EMBL" id="QIR07450.1"/>
    </source>
</evidence>
<dbReference type="PROSITE" id="PS00041">
    <property type="entry name" value="HTH_ARAC_FAMILY_1"/>
    <property type="match status" value="1"/>
</dbReference>
<evidence type="ECO:0000256" key="2">
    <source>
        <dbReference type="ARBA" id="ARBA00023125"/>
    </source>
</evidence>
<dbReference type="PANTHER" id="PTHR43280">
    <property type="entry name" value="ARAC-FAMILY TRANSCRIPTIONAL REGULATOR"/>
    <property type="match status" value="1"/>
</dbReference>
<keyword evidence="7" id="KW-1185">Reference proteome</keyword>
<evidence type="ECO:0000259" key="5">
    <source>
        <dbReference type="PROSITE" id="PS01124"/>
    </source>
</evidence>
<evidence type="ECO:0000256" key="1">
    <source>
        <dbReference type="ARBA" id="ARBA00023015"/>
    </source>
</evidence>